<name>A0A1Y2AAZ2_9PLEO</name>
<evidence type="ECO:0000256" key="1">
    <source>
        <dbReference type="SAM" id="MobiDB-lite"/>
    </source>
</evidence>
<dbReference type="NCBIfam" id="NF040572">
    <property type="entry name" value="heme_bind_FMP"/>
    <property type="match status" value="1"/>
</dbReference>
<dbReference type="OrthoDB" id="1933717at2759"/>
<dbReference type="EMBL" id="MCFA01000001">
    <property type="protein sequence ID" value="ORY19723.1"/>
    <property type="molecule type" value="Genomic_DNA"/>
</dbReference>
<organism evidence="2 3">
    <name type="scientific">Clohesyomyces aquaticus</name>
    <dbReference type="NCBI Taxonomy" id="1231657"/>
    <lineage>
        <taxon>Eukaryota</taxon>
        <taxon>Fungi</taxon>
        <taxon>Dikarya</taxon>
        <taxon>Ascomycota</taxon>
        <taxon>Pezizomycotina</taxon>
        <taxon>Dothideomycetes</taxon>
        <taxon>Pleosporomycetidae</taxon>
        <taxon>Pleosporales</taxon>
        <taxon>Lindgomycetaceae</taxon>
        <taxon>Clohesyomyces</taxon>
    </lineage>
</organism>
<proteinExistence type="predicted"/>
<dbReference type="AlphaFoldDB" id="A0A1Y2AAZ2"/>
<dbReference type="Proteomes" id="UP000193144">
    <property type="component" value="Unassembled WGS sequence"/>
</dbReference>
<evidence type="ECO:0000313" key="2">
    <source>
        <dbReference type="EMBL" id="ORY19723.1"/>
    </source>
</evidence>
<feature type="region of interest" description="Disordered" evidence="1">
    <location>
        <begin position="1"/>
        <end position="30"/>
    </location>
</feature>
<gene>
    <name evidence="2" type="ORF">BCR34DRAFT_595184</name>
</gene>
<dbReference type="InterPro" id="IPR047975">
    <property type="entry name" value="Heme_bind_FMP"/>
</dbReference>
<keyword evidence="3" id="KW-1185">Reference proteome</keyword>
<protein>
    <submittedName>
        <fullName evidence="2">Uncharacterized protein</fullName>
    </submittedName>
</protein>
<evidence type="ECO:0000313" key="3">
    <source>
        <dbReference type="Proteomes" id="UP000193144"/>
    </source>
</evidence>
<accession>A0A1Y2AAZ2</accession>
<reference evidence="2 3" key="1">
    <citation type="submission" date="2016-07" db="EMBL/GenBank/DDBJ databases">
        <title>Pervasive Adenine N6-methylation of Active Genes in Fungi.</title>
        <authorList>
            <consortium name="DOE Joint Genome Institute"/>
            <person name="Mondo S.J."/>
            <person name="Dannebaum R.O."/>
            <person name="Kuo R.C."/>
            <person name="Labutti K."/>
            <person name="Haridas S."/>
            <person name="Kuo A."/>
            <person name="Salamov A."/>
            <person name="Ahrendt S.R."/>
            <person name="Lipzen A."/>
            <person name="Sullivan W."/>
            <person name="Andreopoulos W.B."/>
            <person name="Clum A."/>
            <person name="Lindquist E."/>
            <person name="Daum C."/>
            <person name="Ramamoorthy G.K."/>
            <person name="Gryganskyi A."/>
            <person name="Culley D."/>
            <person name="Magnuson J.K."/>
            <person name="James T.Y."/>
            <person name="O'Malley M.A."/>
            <person name="Stajich J.E."/>
            <person name="Spatafora J.W."/>
            <person name="Visel A."/>
            <person name="Grigoriev I.V."/>
        </authorList>
    </citation>
    <scope>NUCLEOTIDE SEQUENCE [LARGE SCALE GENOMIC DNA]</scope>
    <source>
        <strain evidence="2 3">CBS 115471</strain>
    </source>
</reference>
<comment type="caution">
    <text evidence="2">The sequence shown here is derived from an EMBL/GenBank/DDBJ whole genome shotgun (WGS) entry which is preliminary data.</text>
</comment>
<sequence>MNSVDHNLEQTPKGMHHRTELPKPSPLGPLVRLQGKWVGTGFNQISRPRNKTSNTKFSKPLNLEDLINDNLMELKLTSEQLTFLELLGEADIFLNGIPYTQTVKDVTNTDTGRGNLAETPGTIHFETGMMMFIPGSKIPTPPDQLLRMANIPHGTFISARGPASPTITKSKAPDIPKSTARLPQDLDNFIAAGTIDQAVLSDSNKLLRKQNKKTKFIETTSFFFDSSVPIRRNDILDGDENTDIMNIPFLRGNSRNVNNPNANTVRVGSKFCISTVEHTVTAPAWKPTQADHSLRIPAHTGANVPLLEVTSSMGIAAPKQITVWSMQIQYSQSVLLQFASLNWPHVNVATLVPASPTQVAL</sequence>